<sequence>GSLGMRLSCNKDSDIVKSFMGCEGIVRTLRLEGEPV</sequence>
<protein>
    <submittedName>
        <fullName evidence="1">Uncharacterized protein</fullName>
    </submittedName>
</protein>
<name>A0A392SXF4_9FABA</name>
<organism evidence="1 2">
    <name type="scientific">Trifolium medium</name>
    <dbReference type="NCBI Taxonomy" id="97028"/>
    <lineage>
        <taxon>Eukaryota</taxon>
        <taxon>Viridiplantae</taxon>
        <taxon>Streptophyta</taxon>
        <taxon>Embryophyta</taxon>
        <taxon>Tracheophyta</taxon>
        <taxon>Spermatophyta</taxon>
        <taxon>Magnoliopsida</taxon>
        <taxon>eudicotyledons</taxon>
        <taxon>Gunneridae</taxon>
        <taxon>Pentapetalae</taxon>
        <taxon>rosids</taxon>
        <taxon>fabids</taxon>
        <taxon>Fabales</taxon>
        <taxon>Fabaceae</taxon>
        <taxon>Papilionoideae</taxon>
        <taxon>50 kb inversion clade</taxon>
        <taxon>NPAAA clade</taxon>
        <taxon>Hologalegina</taxon>
        <taxon>IRL clade</taxon>
        <taxon>Trifolieae</taxon>
        <taxon>Trifolium</taxon>
    </lineage>
</organism>
<comment type="caution">
    <text evidence="1">The sequence shown here is derived from an EMBL/GenBank/DDBJ whole genome shotgun (WGS) entry which is preliminary data.</text>
</comment>
<dbReference type="Proteomes" id="UP000265520">
    <property type="component" value="Unassembled WGS sequence"/>
</dbReference>
<feature type="non-terminal residue" evidence="1">
    <location>
        <position position="1"/>
    </location>
</feature>
<dbReference type="EMBL" id="LXQA010457958">
    <property type="protein sequence ID" value="MCI53107.1"/>
    <property type="molecule type" value="Genomic_DNA"/>
</dbReference>
<reference evidence="1 2" key="1">
    <citation type="journal article" date="2018" name="Front. Plant Sci.">
        <title>Red Clover (Trifolium pratense) and Zigzag Clover (T. medium) - A Picture of Genomic Similarities and Differences.</title>
        <authorList>
            <person name="Dluhosova J."/>
            <person name="Istvanek J."/>
            <person name="Nedelnik J."/>
            <person name="Repkova J."/>
        </authorList>
    </citation>
    <scope>NUCLEOTIDE SEQUENCE [LARGE SCALE GENOMIC DNA]</scope>
    <source>
        <strain evidence="2">cv. 10/8</strain>
        <tissue evidence="1">Leaf</tissue>
    </source>
</reference>
<accession>A0A392SXF4</accession>
<evidence type="ECO:0000313" key="1">
    <source>
        <dbReference type="EMBL" id="MCI53107.1"/>
    </source>
</evidence>
<keyword evidence="2" id="KW-1185">Reference proteome</keyword>
<proteinExistence type="predicted"/>
<evidence type="ECO:0000313" key="2">
    <source>
        <dbReference type="Proteomes" id="UP000265520"/>
    </source>
</evidence>
<dbReference type="AlphaFoldDB" id="A0A392SXF4"/>